<proteinExistence type="predicted"/>
<sequence>MQFNTFKLSAIALAVASLPTIANAAVYSVERADTVVGTSSTESSKATAISPDSSKVGYEVLSGPEGIDYSQELPFYIDNEHFINSWNDLNSYCDDNLGYATCGNWADEQWYGLKPSGEICDSQDYDANVCQGGLKSEIEAWDDGYTSNSKAYTAARVNPFGINGVSTPPTGTKIENSTNVIINEVDDSGNVVGVSSSPYYKDLHYARAFKIRGFNGSTELLPPSAISTVITTIGQTNASGAISLDPLGGIFVGETLTFGSASVANMVDPADSNTWPEDVNVNLSTCSTTASYDNQACQYFQFANQASAWVTNFSDPSNARAITNFPNGTYRSGDETAQASVQGASFVNSATSPTLVGFSTYERNGFFTRAVKFTPIADFNNCLTALGNGTATQNCWTMDLIPGIDIRNGNNDLVYSYTIATDINDNGNAIGVVKNYNAQNGSYAENVFVNKDSTTTVLGSSQSNLFFYGYNATAASINNENELVGKVDVENVQDRIRRQRGYIYLNDNAQYLATTFNNTRGWLLDDLTNDGNAFGEANKYRIAEAFDINDKGDIAASAFYCSAGYSSTAQNALCSVTEELVAVKLTRNNSGSITPRTEINEPVKRSGASFGLVGLGLLILGGLWRRKK</sequence>
<feature type="chain" id="PRO_5012617250" description="GlyGly-CTERM domain-containing protein" evidence="2">
    <location>
        <begin position="25"/>
        <end position="628"/>
    </location>
</feature>
<evidence type="ECO:0000256" key="1">
    <source>
        <dbReference type="SAM" id="Phobius"/>
    </source>
</evidence>
<dbReference type="Proteomes" id="UP000190162">
    <property type="component" value="Unassembled WGS sequence"/>
</dbReference>
<feature type="transmembrane region" description="Helical" evidence="1">
    <location>
        <begin position="606"/>
        <end position="624"/>
    </location>
</feature>
<dbReference type="InterPro" id="IPR022562">
    <property type="entry name" value="DUF3466"/>
</dbReference>
<dbReference type="OrthoDB" id="6395565at2"/>
<gene>
    <name evidence="3" type="ORF">SAMN02745132_01996</name>
</gene>
<protein>
    <recommendedName>
        <fullName evidence="5">GlyGly-CTERM domain-containing protein</fullName>
    </recommendedName>
</protein>
<keyword evidence="1" id="KW-1133">Transmembrane helix</keyword>
<evidence type="ECO:0008006" key="5">
    <source>
        <dbReference type="Google" id="ProtNLM"/>
    </source>
</evidence>
<keyword evidence="4" id="KW-1185">Reference proteome</keyword>
<dbReference type="Pfam" id="PF11949">
    <property type="entry name" value="DUF3466"/>
    <property type="match status" value="1"/>
</dbReference>
<feature type="signal peptide" evidence="2">
    <location>
        <begin position="1"/>
        <end position="24"/>
    </location>
</feature>
<accession>A0A1T4ULJ5</accession>
<keyword evidence="2" id="KW-0732">Signal</keyword>
<evidence type="ECO:0000256" key="2">
    <source>
        <dbReference type="SAM" id="SignalP"/>
    </source>
</evidence>
<keyword evidence="1" id="KW-0472">Membrane</keyword>
<dbReference type="EMBL" id="FUXU01000020">
    <property type="protein sequence ID" value="SKA53554.1"/>
    <property type="molecule type" value="Genomic_DNA"/>
</dbReference>
<evidence type="ECO:0000313" key="4">
    <source>
        <dbReference type="Proteomes" id="UP000190162"/>
    </source>
</evidence>
<name>A0A1T4ULJ5_9GAMM</name>
<organism evidence="3 4">
    <name type="scientific">Enterovibrio nigricans DSM 22720</name>
    <dbReference type="NCBI Taxonomy" id="1121868"/>
    <lineage>
        <taxon>Bacteria</taxon>
        <taxon>Pseudomonadati</taxon>
        <taxon>Pseudomonadota</taxon>
        <taxon>Gammaproteobacteria</taxon>
        <taxon>Vibrionales</taxon>
        <taxon>Vibrionaceae</taxon>
        <taxon>Enterovibrio</taxon>
    </lineage>
</organism>
<dbReference type="RefSeq" id="WP_078752375.1">
    <property type="nucleotide sequence ID" value="NZ_FUXU01000020.1"/>
</dbReference>
<evidence type="ECO:0000313" key="3">
    <source>
        <dbReference type="EMBL" id="SKA53554.1"/>
    </source>
</evidence>
<keyword evidence="1" id="KW-0812">Transmembrane</keyword>
<reference evidence="4" key="1">
    <citation type="submission" date="2017-02" db="EMBL/GenBank/DDBJ databases">
        <authorList>
            <person name="Varghese N."/>
            <person name="Submissions S."/>
        </authorList>
    </citation>
    <scope>NUCLEOTIDE SEQUENCE [LARGE SCALE GENOMIC DNA]</scope>
    <source>
        <strain evidence="4">DSM 22720</strain>
    </source>
</reference>
<dbReference type="AlphaFoldDB" id="A0A1T4ULJ5"/>